<dbReference type="EMBL" id="JADOTZ010000001">
    <property type="protein sequence ID" value="MBG6085271.1"/>
    <property type="molecule type" value="Genomic_DNA"/>
</dbReference>
<dbReference type="RefSeq" id="WP_196836473.1">
    <property type="nucleotide sequence ID" value="NZ_JADOTZ010000001.1"/>
</dbReference>
<protein>
    <recommendedName>
        <fullName evidence="5">DUF4190 domain-containing protein</fullName>
    </recommendedName>
</protein>
<evidence type="ECO:0000313" key="4">
    <source>
        <dbReference type="Proteomes" id="UP000625033"/>
    </source>
</evidence>
<feature type="transmembrane region" description="Helical" evidence="2">
    <location>
        <begin position="113"/>
        <end position="130"/>
    </location>
</feature>
<evidence type="ECO:0000313" key="3">
    <source>
        <dbReference type="EMBL" id="MBG6085271.1"/>
    </source>
</evidence>
<evidence type="ECO:0000256" key="2">
    <source>
        <dbReference type="SAM" id="Phobius"/>
    </source>
</evidence>
<organism evidence="3 4">
    <name type="scientific">Zhihengliuella flava</name>
    <dbReference type="NCBI Taxonomy" id="1285193"/>
    <lineage>
        <taxon>Bacteria</taxon>
        <taxon>Bacillati</taxon>
        <taxon>Actinomycetota</taxon>
        <taxon>Actinomycetes</taxon>
        <taxon>Micrococcales</taxon>
        <taxon>Micrococcaceae</taxon>
        <taxon>Zhihengliuella</taxon>
    </lineage>
</organism>
<keyword evidence="4" id="KW-1185">Reference proteome</keyword>
<reference evidence="3" key="1">
    <citation type="submission" date="2020-11" db="EMBL/GenBank/DDBJ databases">
        <title>Sequencing the genomes of 1000 actinobacteria strains.</title>
        <authorList>
            <person name="Klenk H.-P."/>
        </authorList>
    </citation>
    <scope>NUCLEOTIDE SEQUENCE</scope>
    <source>
        <strain evidence="3">DSM 26152</strain>
    </source>
</reference>
<sequence>MSGTGNTNDPRDPYGQQPGHQHDAGSQPSPYGPSQPEQQGAPSYGQPASPGQQGPYAQPGPYGQPNAYGQQYPYNQQAPFGQQPRKASPLTIWAMVLGIVAVVMSLIPFVHYAAFAVGGAAIIVSILALVKKVHRKGFAITGLVTGIISVIAAILWSVLISAVFTWVGDAAGESANYTFEAGSDEPAEVVMITELNDMDLNEQQLPGGEVISESVTASTILGSIVVSNVDGSTGEVACRILDESGTVISENSASGNDAEAICSTAEGSFGG</sequence>
<feature type="transmembrane region" description="Helical" evidence="2">
    <location>
        <begin position="142"/>
        <end position="167"/>
    </location>
</feature>
<comment type="caution">
    <text evidence="3">The sequence shown here is derived from an EMBL/GenBank/DDBJ whole genome shotgun (WGS) entry which is preliminary data.</text>
</comment>
<dbReference type="AlphaFoldDB" id="A0A931DD47"/>
<proteinExistence type="predicted"/>
<name>A0A931DD47_9MICC</name>
<keyword evidence="2" id="KW-0812">Transmembrane</keyword>
<feature type="compositionally biased region" description="Low complexity" evidence="1">
    <location>
        <begin position="25"/>
        <end position="62"/>
    </location>
</feature>
<feature type="transmembrane region" description="Helical" evidence="2">
    <location>
        <begin position="90"/>
        <end position="107"/>
    </location>
</feature>
<gene>
    <name evidence="3" type="ORF">IW252_002038</name>
</gene>
<keyword evidence="2" id="KW-1133">Transmembrane helix</keyword>
<keyword evidence="2" id="KW-0472">Membrane</keyword>
<evidence type="ECO:0000256" key="1">
    <source>
        <dbReference type="SAM" id="MobiDB-lite"/>
    </source>
</evidence>
<feature type="region of interest" description="Disordered" evidence="1">
    <location>
        <begin position="1"/>
        <end position="62"/>
    </location>
</feature>
<evidence type="ECO:0008006" key="5">
    <source>
        <dbReference type="Google" id="ProtNLM"/>
    </source>
</evidence>
<accession>A0A931DD47</accession>
<dbReference type="Proteomes" id="UP000625033">
    <property type="component" value="Unassembled WGS sequence"/>
</dbReference>